<comment type="caution">
    <text evidence="1">The sequence shown here is derived from an EMBL/GenBank/DDBJ whole genome shotgun (WGS) entry which is preliminary data.</text>
</comment>
<dbReference type="InterPro" id="IPR011322">
    <property type="entry name" value="N-reg_PII-like_a/b"/>
</dbReference>
<keyword evidence="2" id="KW-1185">Reference proteome</keyword>
<evidence type="ECO:0000313" key="2">
    <source>
        <dbReference type="Proteomes" id="UP000019402"/>
    </source>
</evidence>
<dbReference type="EMBL" id="BAMD01000008">
    <property type="protein sequence ID" value="GAF02354.1"/>
    <property type="molecule type" value="Genomic_DNA"/>
</dbReference>
<protein>
    <recommendedName>
        <fullName evidence="3">Nitrogen regulatory protein P-II</fullName>
    </recommendedName>
</protein>
<accession>W7YII9</accession>
<dbReference type="RefSeq" id="WP_027471104.1">
    <property type="nucleotide sequence ID" value="NZ_BAMD01000008.1"/>
</dbReference>
<dbReference type="Proteomes" id="UP000019402">
    <property type="component" value="Unassembled WGS sequence"/>
</dbReference>
<dbReference type="SUPFAM" id="SSF54913">
    <property type="entry name" value="GlnB-like"/>
    <property type="match status" value="1"/>
</dbReference>
<evidence type="ECO:0000313" key="1">
    <source>
        <dbReference type="EMBL" id="GAF02354.1"/>
    </source>
</evidence>
<dbReference type="Gene3D" id="3.30.70.120">
    <property type="match status" value="1"/>
</dbReference>
<dbReference type="OrthoDB" id="1121828at2"/>
<reference evidence="1 2" key="1">
    <citation type="journal article" date="2014" name="Genome Announc.">
        <title>Draft Genome Sequence of Cytophaga fermentans JCM 21142T, a Facultative Anaerobe Isolated from Marine Mud.</title>
        <authorList>
            <person name="Starns D."/>
            <person name="Oshima K."/>
            <person name="Suda W."/>
            <person name="Iino T."/>
            <person name="Yuki M."/>
            <person name="Inoue J."/>
            <person name="Kitamura K."/>
            <person name="Iida T."/>
            <person name="Darby A."/>
            <person name="Hattori M."/>
            <person name="Ohkuma M."/>
        </authorList>
    </citation>
    <scope>NUCLEOTIDE SEQUENCE [LARGE SCALE GENOMIC DNA]</scope>
    <source>
        <strain evidence="1 2">JCM 21142</strain>
    </source>
</reference>
<dbReference type="AlphaFoldDB" id="W7YII9"/>
<organism evidence="1 2">
    <name type="scientific">Saccharicrinis fermentans DSM 9555 = JCM 21142</name>
    <dbReference type="NCBI Taxonomy" id="869213"/>
    <lineage>
        <taxon>Bacteria</taxon>
        <taxon>Pseudomonadati</taxon>
        <taxon>Bacteroidota</taxon>
        <taxon>Bacteroidia</taxon>
        <taxon>Marinilabiliales</taxon>
        <taxon>Marinilabiliaceae</taxon>
        <taxon>Saccharicrinis</taxon>
    </lineage>
</organism>
<sequence>MKLLFVITIADYREKLEEFFTKQNINSYNLFDVTGVKKPDKTPHRAGNWFFGNNAASTDNIAFFTVVEDAQAQNILEDLNRCKDEIPDCNIQAYVLNIDSSL</sequence>
<dbReference type="InterPro" id="IPR015867">
    <property type="entry name" value="N-reg_PII/ATP_PRibTrfase_C"/>
</dbReference>
<proteinExistence type="predicted"/>
<dbReference type="STRING" id="869213.GCA_000517085_01227"/>
<evidence type="ECO:0008006" key="3">
    <source>
        <dbReference type="Google" id="ProtNLM"/>
    </source>
</evidence>
<name>W7YII9_9BACT</name>
<gene>
    <name evidence="1" type="ORF">JCM21142_3988</name>
</gene>